<dbReference type="Pfam" id="PF00561">
    <property type="entry name" value="Abhydrolase_1"/>
    <property type="match status" value="1"/>
</dbReference>
<dbReference type="InterPro" id="IPR050266">
    <property type="entry name" value="AB_hydrolase_sf"/>
</dbReference>
<dbReference type="Gene3D" id="3.40.50.1820">
    <property type="entry name" value="alpha/beta hydrolase"/>
    <property type="match status" value="1"/>
</dbReference>
<name>A0A5R8M976_9GAMM</name>
<organism evidence="3 4">
    <name type="scientific">Halomonas urmiana</name>
    <dbReference type="NCBI Taxonomy" id="490901"/>
    <lineage>
        <taxon>Bacteria</taxon>
        <taxon>Pseudomonadati</taxon>
        <taxon>Pseudomonadota</taxon>
        <taxon>Gammaproteobacteria</taxon>
        <taxon>Oceanospirillales</taxon>
        <taxon>Halomonadaceae</taxon>
        <taxon>Halomonas</taxon>
    </lineage>
</organism>
<dbReference type="SUPFAM" id="SSF53474">
    <property type="entry name" value="alpha/beta-Hydrolases"/>
    <property type="match status" value="1"/>
</dbReference>
<evidence type="ECO:0000313" key="3">
    <source>
        <dbReference type="EMBL" id="TLF46067.1"/>
    </source>
</evidence>
<reference evidence="3 4" key="1">
    <citation type="journal article" date="2007" name="Int. J. Syst. Evol. Microbiol.">
        <title>Halomonas saccharevitans sp. nov., Halomonas arcis sp. nov. and Halomonas subterranea sp. nov., halophilic bacteria isolated from hypersaline environments of China.</title>
        <authorList>
            <person name="Xu X.W."/>
            <person name="Wu Y.H."/>
            <person name="Zhou Z."/>
            <person name="Wang C.S."/>
            <person name="Zhou Y.G."/>
            <person name="Zhang H.B."/>
            <person name="Wang Y."/>
            <person name="Wu M."/>
        </authorList>
    </citation>
    <scope>NUCLEOTIDE SEQUENCE [LARGE SCALE GENOMIC DNA]</scope>
    <source>
        <strain evidence="3 4">TBZ3</strain>
    </source>
</reference>
<dbReference type="EMBL" id="VBUI01000034">
    <property type="protein sequence ID" value="TLF46067.1"/>
    <property type="molecule type" value="Genomic_DNA"/>
</dbReference>
<dbReference type="InterPro" id="IPR000639">
    <property type="entry name" value="Epox_hydrolase-like"/>
</dbReference>
<keyword evidence="3" id="KW-0378">Hydrolase</keyword>
<evidence type="ECO:0000259" key="2">
    <source>
        <dbReference type="Pfam" id="PF00561"/>
    </source>
</evidence>
<sequence length="347" mass="37382">MSAHAPPLRWKRPMAESSRYHRGCGAAGRRPSARGMPRRLATSARPPRRPVSALFFPESSMSVIDHQGVAIAYEEAGTGLPIVLVHSFLGSGEIWRAQVPVLAAQHRVINVDLRGHGGSGHLTEPFTLYDAVDDVIVVLDALGIQRAVWCGLSMGGMVALRAAIQHPQRVAGLILMDTDAGAESVWHKVKYRAMGGAVSAFGVRPLLPFVTRLMFGAATRRDNPALVSETRAMMGRNHVPSALKCLAALMRRDSVVGRLHEIDVPALVVVGEEDRMLPPSLSRRIQAELPDARLTTIPDAGHMTPIEQPERVNAAVLAFLATLAHPRPEDAAEPGPAKPAPGRDGYD</sequence>
<dbReference type="AlphaFoldDB" id="A0A5R8M976"/>
<dbReference type="GO" id="GO:0016787">
    <property type="term" value="F:hydrolase activity"/>
    <property type="evidence" value="ECO:0007669"/>
    <property type="project" value="UniProtKB-KW"/>
</dbReference>
<dbReference type="PANTHER" id="PTHR43798:SF29">
    <property type="entry name" value="AB HYDROLASE-1 DOMAIN-CONTAINING PROTEIN"/>
    <property type="match status" value="1"/>
</dbReference>
<evidence type="ECO:0000256" key="1">
    <source>
        <dbReference type="SAM" id="MobiDB-lite"/>
    </source>
</evidence>
<protein>
    <submittedName>
        <fullName evidence="3">Alpha/beta fold hydrolase</fullName>
    </submittedName>
</protein>
<dbReference type="PRINTS" id="PR00412">
    <property type="entry name" value="EPOXHYDRLASE"/>
</dbReference>
<dbReference type="InterPro" id="IPR029058">
    <property type="entry name" value="AB_hydrolase_fold"/>
</dbReference>
<proteinExistence type="predicted"/>
<gene>
    <name evidence="3" type="ORF">FEI13_17075</name>
</gene>
<dbReference type="PANTHER" id="PTHR43798">
    <property type="entry name" value="MONOACYLGLYCEROL LIPASE"/>
    <property type="match status" value="1"/>
</dbReference>
<keyword evidence="4" id="KW-1185">Reference proteome</keyword>
<dbReference type="InterPro" id="IPR000073">
    <property type="entry name" value="AB_hydrolase_1"/>
</dbReference>
<feature type="domain" description="AB hydrolase-1" evidence="2">
    <location>
        <begin position="81"/>
        <end position="308"/>
    </location>
</feature>
<evidence type="ECO:0000313" key="4">
    <source>
        <dbReference type="Proteomes" id="UP000306973"/>
    </source>
</evidence>
<dbReference type="PRINTS" id="PR00111">
    <property type="entry name" value="ABHYDROLASE"/>
</dbReference>
<dbReference type="Proteomes" id="UP000306973">
    <property type="component" value="Unassembled WGS sequence"/>
</dbReference>
<accession>A0A5R8M976</accession>
<comment type="caution">
    <text evidence="3">The sequence shown here is derived from an EMBL/GenBank/DDBJ whole genome shotgun (WGS) entry which is preliminary data.</text>
</comment>
<feature type="region of interest" description="Disordered" evidence="1">
    <location>
        <begin position="14"/>
        <end position="46"/>
    </location>
</feature>
<feature type="region of interest" description="Disordered" evidence="1">
    <location>
        <begin position="325"/>
        <end position="347"/>
    </location>
</feature>